<dbReference type="InterPro" id="IPR036864">
    <property type="entry name" value="Zn2-C6_fun-type_DNA-bd_sf"/>
</dbReference>
<dbReference type="InterPro" id="IPR050987">
    <property type="entry name" value="AtrR-like"/>
</dbReference>
<evidence type="ECO:0000313" key="6">
    <source>
        <dbReference type="EMBL" id="KLU81725.1"/>
    </source>
</evidence>
<dbReference type="Gene3D" id="4.10.240.10">
    <property type="entry name" value="Zn(2)-C6 fungal-type DNA-binding domain"/>
    <property type="match status" value="1"/>
</dbReference>
<dbReference type="SMART" id="SM00906">
    <property type="entry name" value="Fungal_trans"/>
    <property type="match status" value="1"/>
</dbReference>
<dbReference type="AlphaFoldDB" id="A0A0C4DM07"/>
<dbReference type="OMA" id="CIHSVLP"/>
<dbReference type="EMBL" id="GL876966">
    <property type="protein sequence ID" value="KLU81725.1"/>
    <property type="molecule type" value="Genomic_DNA"/>
</dbReference>
<evidence type="ECO:0000256" key="4">
    <source>
        <dbReference type="SAM" id="MobiDB-lite"/>
    </source>
</evidence>
<dbReference type="GO" id="GO:0008270">
    <property type="term" value="F:zinc ion binding"/>
    <property type="evidence" value="ECO:0007669"/>
    <property type="project" value="InterPro"/>
</dbReference>
<reference evidence="6" key="3">
    <citation type="submission" date="2011-03" db="EMBL/GenBank/DDBJ databases">
        <title>Annotation of Magnaporthe poae ATCC 64411.</title>
        <authorList>
            <person name="Ma L.-J."/>
            <person name="Dead R."/>
            <person name="Young S.K."/>
            <person name="Zeng Q."/>
            <person name="Gargeya S."/>
            <person name="Fitzgerald M."/>
            <person name="Haas B."/>
            <person name="Abouelleil A."/>
            <person name="Alvarado L."/>
            <person name="Arachchi H.M."/>
            <person name="Berlin A."/>
            <person name="Brown A."/>
            <person name="Chapman S.B."/>
            <person name="Chen Z."/>
            <person name="Dunbar C."/>
            <person name="Freedman E."/>
            <person name="Gearin G."/>
            <person name="Gellesch M."/>
            <person name="Goldberg J."/>
            <person name="Griggs A."/>
            <person name="Gujja S."/>
            <person name="Heiman D."/>
            <person name="Howarth C."/>
            <person name="Larson L."/>
            <person name="Lui A."/>
            <person name="MacDonald P.J.P."/>
            <person name="Mehta T."/>
            <person name="Montmayeur A."/>
            <person name="Murphy C."/>
            <person name="Neiman D."/>
            <person name="Pearson M."/>
            <person name="Priest M."/>
            <person name="Roberts A."/>
            <person name="Saif S."/>
            <person name="Shea T."/>
            <person name="Shenoy N."/>
            <person name="Sisk P."/>
            <person name="Stolte C."/>
            <person name="Sykes S."/>
            <person name="Yandava C."/>
            <person name="Wortman J."/>
            <person name="Nusbaum C."/>
            <person name="Birren B."/>
        </authorList>
    </citation>
    <scope>NUCLEOTIDE SEQUENCE</scope>
    <source>
        <strain evidence="6">ATCC 64411</strain>
    </source>
</reference>
<feature type="region of interest" description="Disordered" evidence="4">
    <location>
        <begin position="756"/>
        <end position="786"/>
    </location>
</feature>
<dbReference type="GO" id="GO:0006351">
    <property type="term" value="P:DNA-templated transcription"/>
    <property type="evidence" value="ECO:0007669"/>
    <property type="project" value="InterPro"/>
</dbReference>
<feature type="compositionally biased region" description="Polar residues" evidence="4">
    <location>
        <begin position="121"/>
        <end position="130"/>
    </location>
</feature>
<reference evidence="7" key="5">
    <citation type="submission" date="2015-06" db="UniProtKB">
        <authorList>
            <consortium name="EnsemblFungi"/>
        </authorList>
    </citation>
    <scope>IDENTIFICATION</scope>
    <source>
        <strain evidence="7">ATCC 64411</strain>
    </source>
</reference>
<evidence type="ECO:0000259" key="5">
    <source>
        <dbReference type="PROSITE" id="PS50048"/>
    </source>
</evidence>
<reference evidence="8" key="1">
    <citation type="submission" date="2010-05" db="EMBL/GenBank/DDBJ databases">
        <title>The genome sequence of Magnaporthe poae strain ATCC 64411.</title>
        <authorList>
            <person name="Ma L.-J."/>
            <person name="Dead R."/>
            <person name="Young S."/>
            <person name="Zeng Q."/>
            <person name="Koehrsen M."/>
            <person name="Alvarado L."/>
            <person name="Berlin A."/>
            <person name="Chapman S.B."/>
            <person name="Chen Z."/>
            <person name="Freedman E."/>
            <person name="Gellesch M."/>
            <person name="Goldberg J."/>
            <person name="Griggs A."/>
            <person name="Gujja S."/>
            <person name="Heilman E.R."/>
            <person name="Heiman D."/>
            <person name="Hepburn T."/>
            <person name="Howarth C."/>
            <person name="Jen D."/>
            <person name="Larson L."/>
            <person name="Mehta T."/>
            <person name="Neiman D."/>
            <person name="Pearson M."/>
            <person name="Roberts A."/>
            <person name="Saif S."/>
            <person name="Shea T."/>
            <person name="Shenoy N."/>
            <person name="Sisk P."/>
            <person name="Stolte C."/>
            <person name="Sykes S."/>
            <person name="Walk T."/>
            <person name="White J."/>
            <person name="Yandava C."/>
            <person name="Haas B."/>
            <person name="Nusbaum C."/>
            <person name="Birren B."/>
        </authorList>
    </citation>
    <scope>NUCLEOTIDE SEQUENCE [LARGE SCALE GENOMIC DNA]</scope>
    <source>
        <strain evidence="8">ATCC 64411 / 73-15</strain>
    </source>
</reference>
<keyword evidence="3" id="KW-0175">Coiled coil</keyword>
<dbReference type="Proteomes" id="UP000011715">
    <property type="component" value="Unassembled WGS sequence"/>
</dbReference>
<feature type="compositionally biased region" description="Pro residues" evidence="4">
    <location>
        <begin position="85"/>
        <end position="98"/>
    </location>
</feature>
<evidence type="ECO:0000256" key="2">
    <source>
        <dbReference type="ARBA" id="ARBA00023242"/>
    </source>
</evidence>
<dbReference type="SUPFAM" id="SSF57701">
    <property type="entry name" value="Zn2/Cys6 DNA-binding domain"/>
    <property type="match status" value="1"/>
</dbReference>
<dbReference type="CDD" id="cd12148">
    <property type="entry name" value="fungal_TF_MHR"/>
    <property type="match status" value="1"/>
</dbReference>
<feature type="region of interest" description="Disordered" evidence="4">
    <location>
        <begin position="813"/>
        <end position="897"/>
    </location>
</feature>
<dbReference type="PROSITE" id="PS50048">
    <property type="entry name" value="ZN2_CY6_FUNGAL_2"/>
    <property type="match status" value="1"/>
</dbReference>
<feature type="domain" description="Zn(2)-C6 fungal-type" evidence="5">
    <location>
        <begin position="159"/>
        <end position="190"/>
    </location>
</feature>
<feature type="region of interest" description="Disordered" evidence="4">
    <location>
        <begin position="36"/>
        <end position="164"/>
    </location>
</feature>
<keyword evidence="2" id="KW-0539">Nucleus</keyword>
<evidence type="ECO:0000256" key="1">
    <source>
        <dbReference type="ARBA" id="ARBA00022723"/>
    </source>
</evidence>
<dbReference type="GO" id="GO:0000981">
    <property type="term" value="F:DNA-binding transcription factor activity, RNA polymerase II-specific"/>
    <property type="evidence" value="ECO:0007669"/>
    <property type="project" value="InterPro"/>
</dbReference>
<keyword evidence="8" id="KW-1185">Reference proteome</keyword>
<dbReference type="OrthoDB" id="2110361at2759"/>
<dbReference type="SMART" id="SM00066">
    <property type="entry name" value="GAL4"/>
    <property type="match status" value="1"/>
</dbReference>
<name>A0A0C4DM07_MAGP6</name>
<dbReference type="EnsemblFungi" id="MAPG_00807T0">
    <property type="protein sequence ID" value="MAPG_00807T0"/>
    <property type="gene ID" value="MAPG_00807"/>
</dbReference>
<evidence type="ECO:0000313" key="7">
    <source>
        <dbReference type="EnsemblFungi" id="MAPG_00807T0"/>
    </source>
</evidence>
<dbReference type="eggNOG" id="ENOG502QTAC">
    <property type="taxonomic scope" value="Eukaryota"/>
</dbReference>
<dbReference type="STRING" id="644358.A0A0C4DM07"/>
<dbReference type="Pfam" id="PF00172">
    <property type="entry name" value="Zn_clus"/>
    <property type="match status" value="1"/>
</dbReference>
<dbReference type="VEuPathDB" id="FungiDB:MAPG_00807"/>
<evidence type="ECO:0000256" key="3">
    <source>
        <dbReference type="SAM" id="Coils"/>
    </source>
</evidence>
<evidence type="ECO:0000313" key="8">
    <source>
        <dbReference type="Proteomes" id="UP000011715"/>
    </source>
</evidence>
<dbReference type="InterPro" id="IPR007219">
    <property type="entry name" value="XnlR_reg_dom"/>
</dbReference>
<dbReference type="PROSITE" id="PS00463">
    <property type="entry name" value="ZN2_CY6_FUNGAL_1"/>
    <property type="match status" value="1"/>
</dbReference>
<dbReference type="GO" id="GO:0003677">
    <property type="term" value="F:DNA binding"/>
    <property type="evidence" value="ECO:0007669"/>
    <property type="project" value="InterPro"/>
</dbReference>
<feature type="compositionally biased region" description="Polar residues" evidence="4">
    <location>
        <begin position="758"/>
        <end position="767"/>
    </location>
</feature>
<feature type="coiled-coil region" evidence="3">
    <location>
        <begin position="197"/>
        <end position="227"/>
    </location>
</feature>
<reference evidence="6" key="2">
    <citation type="submission" date="2010-05" db="EMBL/GenBank/DDBJ databases">
        <title>The Genome Sequence of Magnaporthe poae strain ATCC 64411.</title>
        <authorList>
            <consortium name="The Broad Institute Genome Sequencing Platform"/>
            <consortium name="Broad Institute Genome Sequencing Center for Infectious Disease"/>
            <person name="Ma L.-J."/>
            <person name="Dead R."/>
            <person name="Young S."/>
            <person name="Zeng Q."/>
            <person name="Koehrsen M."/>
            <person name="Alvarado L."/>
            <person name="Berlin A."/>
            <person name="Chapman S.B."/>
            <person name="Chen Z."/>
            <person name="Freedman E."/>
            <person name="Gellesch M."/>
            <person name="Goldberg J."/>
            <person name="Griggs A."/>
            <person name="Gujja S."/>
            <person name="Heilman E.R."/>
            <person name="Heiman D."/>
            <person name="Hepburn T."/>
            <person name="Howarth C."/>
            <person name="Jen D."/>
            <person name="Larson L."/>
            <person name="Mehta T."/>
            <person name="Neiman D."/>
            <person name="Pearson M."/>
            <person name="Roberts A."/>
            <person name="Saif S."/>
            <person name="Shea T."/>
            <person name="Shenoy N."/>
            <person name="Sisk P."/>
            <person name="Stolte C."/>
            <person name="Sykes S."/>
            <person name="Walk T."/>
            <person name="White J."/>
            <person name="Yandava C."/>
            <person name="Haas B."/>
            <person name="Nusbaum C."/>
            <person name="Birren B."/>
        </authorList>
    </citation>
    <scope>NUCLEOTIDE SEQUENCE</scope>
    <source>
        <strain evidence="6">ATCC 64411</strain>
    </source>
</reference>
<accession>A0A0C4DM07</accession>
<gene>
    <name evidence="6" type="ORF">MAPG_00807</name>
</gene>
<proteinExistence type="predicted"/>
<dbReference type="EMBL" id="ADBL01000189">
    <property type="status" value="NOT_ANNOTATED_CDS"/>
    <property type="molecule type" value="Genomic_DNA"/>
</dbReference>
<dbReference type="PANTHER" id="PTHR46910">
    <property type="entry name" value="TRANSCRIPTION FACTOR PDR1"/>
    <property type="match status" value="1"/>
</dbReference>
<reference evidence="7" key="4">
    <citation type="journal article" date="2015" name="G3 (Bethesda)">
        <title>Genome sequences of three phytopathogenic species of the Magnaporthaceae family of fungi.</title>
        <authorList>
            <person name="Okagaki L.H."/>
            <person name="Nunes C.C."/>
            <person name="Sailsbery J."/>
            <person name="Clay B."/>
            <person name="Brown D."/>
            <person name="John T."/>
            <person name="Oh Y."/>
            <person name="Young N."/>
            <person name="Fitzgerald M."/>
            <person name="Haas B.J."/>
            <person name="Zeng Q."/>
            <person name="Young S."/>
            <person name="Adiconis X."/>
            <person name="Fan L."/>
            <person name="Levin J.Z."/>
            <person name="Mitchell T.K."/>
            <person name="Okubara P.A."/>
            <person name="Farman M.L."/>
            <person name="Kohn L.M."/>
            <person name="Birren B."/>
            <person name="Ma L.-J."/>
            <person name="Dean R.A."/>
        </authorList>
    </citation>
    <scope>NUCLEOTIDE SEQUENCE</scope>
    <source>
        <strain evidence="7">ATCC 64411 / 73-15</strain>
    </source>
</reference>
<feature type="region of interest" description="Disordered" evidence="4">
    <location>
        <begin position="241"/>
        <end position="287"/>
    </location>
</feature>
<dbReference type="Pfam" id="PF04082">
    <property type="entry name" value="Fungal_trans"/>
    <property type="match status" value="1"/>
</dbReference>
<dbReference type="CDD" id="cd00067">
    <property type="entry name" value="GAL4"/>
    <property type="match status" value="1"/>
</dbReference>
<dbReference type="PANTHER" id="PTHR46910:SF1">
    <property type="entry name" value="MISCELLANEOUS ZN(II)2CYS6 TRANSCRIPTION FACTOR (EUROFUNG)-RELATED"/>
    <property type="match status" value="1"/>
</dbReference>
<keyword evidence="1" id="KW-0479">Metal-binding</keyword>
<organism evidence="7 8">
    <name type="scientific">Magnaporthiopsis poae (strain ATCC 64411 / 73-15)</name>
    <name type="common">Kentucky bluegrass fungus</name>
    <name type="synonym">Magnaporthe poae</name>
    <dbReference type="NCBI Taxonomy" id="644358"/>
    <lineage>
        <taxon>Eukaryota</taxon>
        <taxon>Fungi</taxon>
        <taxon>Dikarya</taxon>
        <taxon>Ascomycota</taxon>
        <taxon>Pezizomycotina</taxon>
        <taxon>Sordariomycetes</taxon>
        <taxon>Sordariomycetidae</taxon>
        <taxon>Magnaporthales</taxon>
        <taxon>Magnaporthaceae</taxon>
        <taxon>Magnaporthiopsis</taxon>
    </lineage>
</organism>
<sequence length="897" mass="97945">MVVCWQPLPAIQVTGESAANPRDTAEFWSFKTSRMAASSHNPYPRSPNPSTRSYDSSSVSSATSPKPPIHYSGALMNTSTRPNAAAPPQPIGIPPLPPLQQTSFQPYTPVTASSMMGRDSLPSNASVSSTPGPPSEQMPPGAGTQAQKRAYRQRRKDPSCDACRERKVKCDATETTSCSECSSRNVKCQFTKETNRRMSSIKQVQDLERQLDKIRQENNSLRRMLQDRDGGSMELDIDSSEQLALQPQLPEIGSQPRRKKRPEPTHEFSRVRASMRSSSKGVWKPPAPYRAPRPAVLPFDSPRPELPTRATTEQLLKSYYSSVHTMFPILHWTTFQQCIDDLYRPGGLQTAPASFVASFFAVLAVGSLYSPEAAVHRSVLGSELAEAASRVIDAWHNDYTLDHARTQLLMALFLYEANMKSAAWTWLGTAVRIAQDLGLHSEVGSWTIVEGEMRRRIWWTVYILDKSMALELGRPSMIDDADCDVSLPAAVDDHFIDDRGMSVPPGSEPVTHCLLPVIHVARSYAALSRVLASPTIAPTQLATFDQHFASCWRTFPAPCDTSSHAPLSPHILNPLTYLLHARLLLHRHNLAPTCPLETRRAALEQCMHTAIDTAELLTRTTSSLPDNATSLLTTHIFRCALFLLLTGYLEQASMCVRALAAIGPRRDVANPCGRYISFFVSVLSSKRAEYASLLANSGSPSLRHPHHSPYGQPPRSGGLEALRETLLRDEELIAYVSADLQAEVDTAWIWAGGERDQVSSPLATSPSFKRPGGPGSAPRSSIFSPEYRAGISEDESRDWGGWDRVEGAIRALASEPPTTPTPGPSAGGLPPLHSWPGAPPSGAPQRLPPVKLEHPQYPQAGPSPGPPGMSRTEGTGSPTAAAGKSRSQERISIANII</sequence>
<protein>
    <recommendedName>
        <fullName evidence="5">Zn(2)-C6 fungal-type domain-containing protein</fullName>
    </recommendedName>
</protein>
<feature type="region of interest" description="Disordered" evidence="4">
    <location>
        <begin position="698"/>
        <end position="718"/>
    </location>
</feature>
<dbReference type="InterPro" id="IPR001138">
    <property type="entry name" value="Zn2Cys6_DnaBD"/>
</dbReference>
<feature type="compositionally biased region" description="Polar residues" evidence="4">
    <location>
        <begin position="102"/>
        <end position="114"/>
    </location>
</feature>
<feature type="compositionally biased region" description="Low complexity" evidence="4">
    <location>
        <begin position="49"/>
        <end position="64"/>
    </location>
</feature>